<evidence type="ECO:0000256" key="2">
    <source>
        <dbReference type="ARBA" id="ARBA00022737"/>
    </source>
</evidence>
<comment type="caution">
    <text evidence="3">The sequence shown here is derived from an EMBL/GenBank/DDBJ whole genome shotgun (WGS) entry which is preliminary data.</text>
</comment>
<dbReference type="Gene3D" id="2.130.10.10">
    <property type="entry name" value="YVTN repeat-like/Quinoprotein amine dehydrogenase"/>
    <property type="match status" value="1"/>
</dbReference>
<sequence>MLHQSLPAMIHHKMGQDLKEKILTVKKKWKWNLKHQYQARKRVIMNQHSSWKLKLKISRRGESCGANVRRSGSCESSSSSQIDYAAYQKRKNTMGLHFQGTKKSRAVGFDLCEYIASGSDDGRWFIWDKKTGILVKMLAGDEQLMLYSSNLFCFAVVVNCVQCHPSDCTIATSGIDSTSRYGHHGIKPIHCGWGMAGPEPEDVYSVMERNQNRLRHNRDVFCPWSFWSGLGCMNLLKEPYIHLSVLRHNLSYTHRHLT</sequence>
<evidence type="ECO:0000313" key="4">
    <source>
        <dbReference type="Proteomes" id="UP000541444"/>
    </source>
</evidence>
<dbReference type="GO" id="GO:0045717">
    <property type="term" value="P:negative regulation of fatty acid biosynthetic process"/>
    <property type="evidence" value="ECO:0007669"/>
    <property type="project" value="TreeGrafter"/>
</dbReference>
<name>A0A7J7M9T4_9MAGN</name>
<dbReference type="PANTHER" id="PTHR15574:SF40">
    <property type="entry name" value="WD AND TETRATRICOPEPTIDE REPEATS PROTEIN 1"/>
    <property type="match status" value="1"/>
</dbReference>
<keyword evidence="1" id="KW-0853">WD repeat</keyword>
<keyword evidence="2" id="KW-0677">Repeat</keyword>
<proteinExistence type="predicted"/>
<reference evidence="3 4" key="1">
    <citation type="journal article" date="2020" name="IScience">
        <title>Genome Sequencing of the Endangered Kingdonia uniflora (Circaeasteraceae, Ranunculales) Reveals Potential Mechanisms of Evolutionary Specialization.</title>
        <authorList>
            <person name="Sun Y."/>
            <person name="Deng T."/>
            <person name="Zhang A."/>
            <person name="Moore M.J."/>
            <person name="Landis J.B."/>
            <person name="Lin N."/>
            <person name="Zhang H."/>
            <person name="Zhang X."/>
            <person name="Huang J."/>
            <person name="Zhang X."/>
            <person name="Sun H."/>
            <person name="Wang H."/>
        </authorList>
    </citation>
    <scope>NUCLEOTIDE SEQUENCE [LARGE SCALE GENOMIC DNA]</scope>
    <source>
        <strain evidence="3">TB1705</strain>
        <tissue evidence="3">Leaf</tissue>
    </source>
</reference>
<keyword evidence="4" id="KW-1185">Reference proteome</keyword>
<dbReference type="InterPro" id="IPR015943">
    <property type="entry name" value="WD40/YVTN_repeat-like_dom_sf"/>
</dbReference>
<dbReference type="InterPro" id="IPR036322">
    <property type="entry name" value="WD40_repeat_dom_sf"/>
</dbReference>
<dbReference type="GO" id="GO:0005737">
    <property type="term" value="C:cytoplasm"/>
    <property type="evidence" value="ECO:0007669"/>
    <property type="project" value="TreeGrafter"/>
</dbReference>
<dbReference type="EMBL" id="JACGCM010001668">
    <property type="protein sequence ID" value="KAF6151647.1"/>
    <property type="molecule type" value="Genomic_DNA"/>
</dbReference>
<dbReference type="Proteomes" id="UP000541444">
    <property type="component" value="Unassembled WGS sequence"/>
</dbReference>
<dbReference type="PANTHER" id="PTHR15574">
    <property type="entry name" value="WD REPEAT DOMAIN-CONTAINING FAMILY"/>
    <property type="match status" value="1"/>
</dbReference>
<gene>
    <name evidence="3" type="ORF">GIB67_036192</name>
</gene>
<accession>A0A7J7M9T4</accession>
<organism evidence="3 4">
    <name type="scientific">Kingdonia uniflora</name>
    <dbReference type="NCBI Taxonomy" id="39325"/>
    <lineage>
        <taxon>Eukaryota</taxon>
        <taxon>Viridiplantae</taxon>
        <taxon>Streptophyta</taxon>
        <taxon>Embryophyta</taxon>
        <taxon>Tracheophyta</taxon>
        <taxon>Spermatophyta</taxon>
        <taxon>Magnoliopsida</taxon>
        <taxon>Ranunculales</taxon>
        <taxon>Circaeasteraceae</taxon>
        <taxon>Kingdonia</taxon>
    </lineage>
</organism>
<dbReference type="GO" id="GO:0080008">
    <property type="term" value="C:Cul4-RING E3 ubiquitin ligase complex"/>
    <property type="evidence" value="ECO:0007669"/>
    <property type="project" value="TreeGrafter"/>
</dbReference>
<dbReference type="OrthoDB" id="4869960at2759"/>
<dbReference type="SUPFAM" id="SSF50978">
    <property type="entry name" value="WD40 repeat-like"/>
    <property type="match status" value="1"/>
</dbReference>
<dbReference type="InterPro" id="IPR045151">
    <property type="entry name" value="DCAF8"/>
</dbReference>
<evidence type="ECO:0000256" key="1">
    <source>
        <dbReference type="ARBA" id="ARBA00022574"/>
    </source>
</evidence>
<protein>
    <submittedName>
        <fullName evidence="3">Uncharacterized protein</fullName>
    </submittedName>
</protein>
<feature type="non-terminal residue" evidence="3">
    <location>
        <position position="1"/>
    </location>
</feature>
<evidence type="ECO:0000313" key="3">
    <source>
        <dbReference type="EMBL" id="KAF6151647.1"/>
    </source>
</evidence>
<dbReference type="AlphaFoldDB" id="A0A7J7M9T4"/>